<keyword evidence="7" id="KW-0653">Protein transport</keyword>
<evidence type="ECO:0000256" key="9">
    <source>
        <dbReference type="ARBA" id="ARBA00023136"/>
    </source>
</evidence>
<keyword evidence="4" id="KW-1003">Cell membrane</keyword>
<evidence type="ECO:0000256" key="7">
    <source>
        <dbReference type="ARBA" id="ARBA00022927"/>
    </source>
</evidence>
<dbReference type="AlphaFoldDB" id="A0A2S9VG10"/>
<comment type="caution">
    <text evidence="12">The sequence shown here is derived from an EMBL/GenBank/DDBJ whole genome shotgun (WGS) entry which is preliminary data.</text>
</comment>
<evidence type="ECO:0000259" key="11">
    <source>
        <dbReference type="Pfam" id="PF11356"/>
    </source>
</evidence>
<dbReference type="Proteomes" id="UP000238949">
    <property type="component" value="Unassembled WGS sequence"/>
</dbReference>
<evidence type="ECO:0000256" key="1">
    <source>
        <dbReference type="ARBA" id="ARBA00004533"/>
    </source>
</evidence>
<dbReference type="InterPro" id="IPR001639">
    <property type="entry name" value="T2SS_protein-GspC"/>
</dbReference>
<accession>A0A2S9VG10</accession>
<dbReference type="EMBL" id="PVNP01000013">
    <property type="protein sequence ID" value="PRO75255.1"/>
    <property type="molecule type" value="Genomic_DNA"/>
</dbReference>
<dbReference type="InterPro" id="IPR036034">
    <property type="entry name" value="PDZ_sf"/>
</dbReference>
<evidence type="ECO:0000256" key="3">
    <source>
        <dbReference type="ARBA" id="ARBA00022448"/>
    </source>
</evidence>
<dbReference type="GO" id="GO:0015628">
    <property type="term" value="P:protein secretion by the type II secretion system"/>
    <property type="evidence" value="ECO:0007669"/>
    <property type="project" value="InterPro"/>
</dbReference>
<evidence type="ECO:0000256" key="4">
    <source>
        <dbReference type="ARBA" id="ARBA00022475"/>
    </source>
</evidence>
<dbReference type="OrthoDB" id="1491375at2"/>
<dbReference type="Gene3D" id="2.30.30.830">
    <property type="match status" value="1"/>
</dbReference>
<dbReference type="GO" id="GO:0015627">
    <property type="term" value="C:type II protein secretion system complex"/>
    <property type="evidence" value="ECO:0007669"/>
    <property type="project" value="InterPro"/>
</dbReference>
<dbReference type="Gene3D" id="2.30.42.10">
    <property type="match status" value="1"/>
</dbReference>
<comment type="similarity">
    <text evidence="2">Belongs to the GSP C family.</text>
</comment>
<keyword evidence="6" id="KW-0812">Transmembrane</keyword>
<proteinExistence type="inferred from homology"/>
<protein>
    <submittedName>
        <fullName evidence="12">Type II secretion system protein GspC</fullName>
    </submittedName>
</protein>
<keyword evidence="3" id="KW-0813">Transport</keyword>
<keyword evidence="9" id="KW-0472">Membrane</keyword>
<keyword evidence="8" id="KW-1133">Transmembrane helix</keyword>
<gene>
    <name evidence="12" type="primary">gspC</name>
    <name evidence="12" type="ORF">C6Y40_01845</name>
</gene>
<evidence type="ECO:0000256" key="6">
    <source>
        <dbReference type="ARBA" id="ARBA00022692"/>
    </source>
</evidence>
<reference evidence="13" key="1">
    <citation type="journal article" date="2020" name="Int. J. Syst. Evol. Microbiol.">
        <title>Alteromonas alba sp. nov., a marine bacterium isolated from the seawater of the West Pacific Ocean.</title>
        <authorList>
            <person name="Sun C."/>
            <person name="Wu Y.-H."/>
            <person name="Xamxidin M."/>
            <person name="Cheng H."/>
            <person name="Xu X.-W."/>
        </authorList>
    </citation>
    <scope>NUCLEOTIDE SEQUENCE [LARGE SCALE GENOMIC DNA]</scope>
    <source>
        <strain evidence="13">190</strain>
    </source>
</reference>
<sequence length="322" mass="34531">MILNQSSLQNLPALFSAHQPRIRLAVVVLLCLYLIAFAAEITWKLIPEPDSNASLAGLNAAGPRSAGSSSNSQRGVDISQIQRLNLFGEVNKAVPPPVQETITDAPETQLNLVLSGVVSTSAEDQGTAIIENRGKQATYAIGEKIEGTNATLSQVHTDRVIIKNGGRHETLMLDGLDFTKRRAAQQSPATGRITRGNNQSTATMGRIDNSPQPARELSDEAVAATEALRESPSSFIDFITVTPALEGGQMAGYKVKPGKNPSLFESVGLQNGDIVIQINGLDLTDPAQAREAMGELRTAQSIELTVTREGEYITLYLDMPEQ</sequence>
<organism evidence="12 13">
    <name type="scientific">Alteromonas alba</name>
    <dbReference type="NCBI Taxonomy" id="2079529"/>
    <lineage>
        <taxon>Bacteria</taxon>
        <taxon>Pseudomonadati</taxon>
        <taxon>Pseudomonadota</taxon>
        <taxon>Gammaproteobacteria</taxon>
        <taxon>Alteromonadales</taxon>
        <taxon>Alteromonadaceae</taxon>
        <taxon>Alteromonas/Salinimonas group</taxon>
        <taxon>Alteromonas</taxon>
    </lineage>
</organism>
<evidence type="ECO:0000256" key="8">
    <source>
        <dbReference type="ARBA" id="ARBA00022989"/>
    </source>
</evidence>
<name>A0A2S9VG10_9ALTE</name>
<keyword evidence="13" id="KW-1185">Reference proteome</keyword>
<dbReference type="SUPFAM" id="SSF50156">
    <property type="entry name" value="PDZ domain-like"/>
    <property type="match status" value="1"/>
</dbReference>
<feature type="region of interest" description="Disordered" evidence="10">
    <location>
        <begin position="183"/>
        <end position="213"/>
    </location>
</feature>
<evidence type="ECO:0000256" key="10">
    <source>
        <dbReference type="SAM" id="MobiDB-lite"/>
    </source>
</evidence>
<keyword evidence="5" id="KW-0997">Cell inner membrane</keyword>
<dbReference type="InterPro" id="IPR024961">
    <property type="entry name" value="T2SS_GspC_N"/>
</dbReference>
<feature type="compositionally biased region" description="Polar residues" evidence="10">
    <location>
        <begin position="184"/>
        <end position="203"/>
    </location>
</feature>
<evidence type="ECO:0000313" key="12">
    <source>
        <dbReference type="EMBL" id="PRO75255.1"/>
    </source>
</evidence>
<evidence type="ECO:0000313" key="13">
    <source>
        <dbReference type="Proteomes" id="UP000238949"/>
    </source>
</evidence>
<dbReference type="GO" id="GO:0005886">
    <property type="term" value="C:plasma membrane"/>
    <property type="evidence" value="ECO:0007669"/>
    <property type="project" value="UniProtKB-SubCell"/>
</dbReference>
<evidence type="ECO:0000256" key="5">
    <source>
        <dbReference type="ARBA" id="ARBA00022519"/>
    </source>
</evidence>
<evidence type="ECO:0000256" key="2">
    <source>
        <dbReference type="ARBA" id="ARBA00007986"/>
    </source>
</evidence>
<comment type="subcellular location">
    <subcellularLocation>
        <location evidence="1">Cell inner membrane</location>
    </subcellularLocation>
</comment>
<dbReference type="NCBIfam" id="TIGR01713">
    <property type="entry name" value="typeII_sec_gspC"/>
    <property type="match status" value="1"/>
</dbReference>
<dbReference type="RefSeq" id="WP_105933062.1">
    <property type="nucleotide sequence ID" value="NZ_PVNP01000013.1"/>
</dbReference>
<dbReference type="Pfam" id="PF11356">
    <property type="entry name" value="T2SSC"/>
    <property type="match status" value="1"/>
</dbReference>
<feature type="domain" description="Type II secretion system protein GspC N-terminal" evidence="11">
    <location>
        <begin position="28"/>
        <end position="173"/>
    </location>
</feature>